<evidence type="ECO:0000313" key="6">
    <source>
        <dbReference type="Proteomes" id="UP000649259"/>
    </source>
</evidence>
<dbReference type="InterPro" id="IPR009057">
    <property type="entry name" value="Homeodomain-like_sf"/>
</dbReference>
<dbReference type="SUPFAM" id="SSF46689">
    <property type="entry name" value="Homeodomain-like"/>
    <property type="match status" value="1"/>
</dbReference>
<name>A0ABQ3S6B7_9ACTN</name>
<dbReference type="Pfam" id="PF14525">
    <property type="entry name" value="AraC_binding_2"/>
    <property type="match status" value="1"/>
</dbReference>
<dbReference type="Proteomes" id="UP000649259">
    <property type="component" value="Unassembled WGS sequence"/>
</dbReference>
<evidence type="ECO:0000256" key="2">
    <source>
        <dbReference type="ARBA" id="ARBA00023125"/>
    </source>
</evidence>
<accession>A0ABQ3S6B7</accession>
<dbReference type="Gene3D" id="1.10.10.60">
    <property type="entry name" value="Homeodomain-like"/>
    <property type="match status" value="1"/>
</dbReference>
<evidence type="ECO:0000259" key="4">
    <source>
        <dbReference type="PROSITE" id="PS01124"/>
    </source>
</evidence>
<dbReference type="InterPro" id="IPR035418">
    <property type="entry name" value="AraC-bd_2"/>
</dbReference>
<dbReference type="InterPro" id="IPR018060">
    <property type="entry name" value="HTH_AraC"/>
</dbReference>
<dbReference type="InterPro" id="IPR020449">
    <property type="entry name" value="Tscrpt_reg_AraC-type_HTH"/>
</dbReference>
<proteinExistence type="predicted"/>
<feature type="domain" description="HTH araC/xylS-type" evidence="4">
    <location>
        <begin position="219"/>
        <end position="320"/>
    </location>
</feature>
<dbReference type="PANTHER" id="PTHR46796:SF6">
    <property type="entry name" value="ARAC SUBFAMILY"/>
    <property type="match status" value="1"/>
</dbReference>
<evidence type="ECO:0000256" key="1">
    <source>
        <dbReference type="ARBA" id="ARBA00023015"/>
    </source>
</evidence>
<sequence length="328" mass="35284">MALVMTTASVPESERPAYWREAVGRALAPMAVTVRHGGPFEGRVCTERLGHLRITTIEADAQRVSRTAAHLAGATAAPAPAADHVVVGLQTAGTATLLQDGRRALVEEGDLMVYDTGRPYSLDFPERFAHRAVRMPRWALGVAEEDLRRVTGTAITGTEGFGALLANFLAPLTASVPPCAPAVAGRLAAGVVDLVATLVDERIRGDVTPAASQGEHLVLRVRDHIDRHLADPGLSPGSVAAAHHISVRYLHRLFEGEGVTVSRLIQQRRLERCARELRRAAVSAPPVSAVAQRWGFANPAHFSRVFRAAYGLSPREWREARDELVPAG</sequence>
<keyword evidence="3" id="KW-0804">Transcription</keyword>
<dbReference type="GeneID" id="91473140"/>
<evidence type="ECO:0000313" key="5">
    <source>
        <dbReference type="EMBL" id="GHI63665.1"/>
    </source>
</evidence>
<dbReference type="EMBL" id="BNEB01000005">
    <property type="protein sequence ID" value="GHI63665.1"/>
    <property type="molecule type" value="Genomic_DNA"/>
</dbReference>
<comment type="caution">
    <text evidence="5">The sequence shown here is derived from an EMBL/GenBank/DDBJ whole genome shotgun (WGS) entry which is preliminary data.</text>
</comment>
<keyword evidence="1" id="KW-0805">Transcription regulation</keyword>
<organism evidence="5 6">
    <name type="scientific">Streptomyces asoensis</name>
    <dbReference type="NCBI Taxonomy" id="249586"/>
    <lineage>
        <taxon>Bacteria</taxon>
        <taxon>Bacillati</taxon>
        <taxon>Actinomycetota</taxon>
        <taxon>Actinomycetes</taxon>
        <taxon>Kitasatosporales</taxon>
        <taxon>Streptomycetaceae</taxon>
        <taxon>Streptomyces</taxon>
    </lineage>
</organism>
<reference evidence="6" key="1">
    <citation type="submission" date="2023-07" db="EMBL/GenBank/DDBJ databases">
        <title>Whole genome shotgun sequence of Streptomyces cacaoi subsp. asoensis NBRC 13813.</title>
        <authorList>
            <person name="Komaki H."/>
            <person name="Tamura T."/>
        </authorList>
    </citation>
    <scope>NUCLEOTIDE SEQUENCE [LARGE SCALE GENOMIC DNA]</scope>
    <source>
        <strain evidence="6">NBRC 13813</strain>
    </source>
</reference>
<dbReference type="InterPro" id="IPR050204">
    <property type="entry name" value="AraC_XylS_family_regulators"/>
</dbReference>
<keyword evidence="2" id="KW-0238">DNA-binding</keyword>
<dbReference type="SMART" id="SM00342">
    <property type="entry name" value="HTH_ARAC"/>
    <property type="match status" value="1"/>
</dbReference>
<dbReference type="RefSeq" id="WP_189924778.1">
    <property type="nucleotide sequence ID" value="NZ_BMSI01000010.1"/>
</dbReference>
<dbReference type="PANTHER" id="PTHR46796">
    <property type="entry name" value="HTH-TYPE TRANSCRIPTIONAL ACTIVATOR RHAS-RELATED"/>
    <property type="match status" value="1"/>
</dbReference>
<keyword evidence="6" id="KW-1185">Reference proteome</keyword>
<dbReference type="PROSITE" id="PS01124">
    <property type="entry name" value="HTH_ARAC_FAMILY_2"/>
    <property type="match status" value="1"/>
</dbReference>
<protein>
    <submittedName>
        <fullName evidence="5">AraC family transcriptional regulator</fullName>
    </submittedName>
</protein>
<dbReference type="Pfam" id="PF12833">
    <property type="entry name" value="HTH_18"/>
    <property type="match status" value="1"/>
</dbReference>
<gene>
    <name evidence="5" type="ORF">Saso_53150</name>
</gene>
<evidence type="ECO:0000256" key="3">
    <source>
        <dbReference type="ARBA" id="ARBA00023163"/>
    </source>
</evidence>
<dbReference type="PRINTS" id="PR00032">
    <property type="entry name" value="HTHARAC"/>
</dbReference>